<dbReference type="InterPro" id="IPR036661">
    <property type="entry name" value="Luciferase-like_sf"/>
</dbReference>
<dbReference type="PANTHER" id="PTHR30011:SF16">
    <property type="entry name" value="C2H2 FINGER DOMAIN TRANSCRIPTION FACTOR (EUROFUNG)-RELATED"/>
    <property type="match status" value="1"/>
</dbReference>
<evidence type="ECO:0000256" key="4">
    <source>
        <dbReference type="ARBA" id="ARBA00023033"/>
    </source>
</evidence>
<evidence type="ECO:0000313" key="7">
    <source>
        <dbReference type="EMBL" id="MCZ4521646.1"/>
    </source>
</evidence>
<dbReference type="SUPFAM" id="SSF51679">
    <property type="entry name" value="Bacterial luciferase-like"/>
    <property type="match status" value="1"/>
</dbReference>
<dbReference type="PANTHER" id="PTHR30011">
    <property type="entry name" value="ALKANESULFONATE MONOOXYGENASE-RELATED"/>
    <property type="match status" value="1"/>
</dbReference>
<name>A0ABT4MKZ6_9NOCA</name>
<evidence type="ECO:0000313" key="8">
    <source>
        <dbReference type="Proteomes" id="UP001081071"/>
    </source>
</evidence>
<comment type="caution">
    <text evidence="7">The sequence shown here is derived from an EMBL/GenBank/DDBJ whole genome shotgun (WGS) entry which is preliminary data.</text>
</comment>
<keyword evidence="3" id="KW-0560">Oxidoreductase</keyword>
<dbReference type="Proteomes" id="UP001081071">
    <property type="component" value="Unassembled WGS sequence"/>
</dbReference>
<protein>
    <submittedName>
        <fullName evidence="7">LLM class flavin-dependent oxidoreductase</fullName>
    </submittedName>
</protein>
<comment type="similarity">
    <text evidence="5">Belongs to the NtaA/SnaA/DszA monooxygenase family.</text>
</comment>
<keyword evidence="8" id="KW-1185">Reference proteome</keyword>
<dbReference type="PIRSF" id="PIRSF000337">
    <property type="entry name" value="NTA_MOA"/>
    <property type="match status" value="1"/>
</dbReference>
<evidence type="ECO:0000256" key="5">
    <source>
        <dbReference type="ARBA" id="ARBA00033748"/>
    </source>
</evidence>
<dbReference type="Gene3D" id="3.20.20.30">
    <property type="entry name" value="Luciferase-like domain"/>
    <property type="match status" value="1"/>
</dbReference>
<feature type="domain" description="Luciferase-like" evidence="6">
    <location>
        <begin position="33"/>
        <end position="280"/>
    </location>
</feature>
<dbReference type="InterPro" id="IPR011251">
    <property type="entry name" value="Luciferase-like_dom"/>
</dbReference>
<evidence type="ECO:0000256" key="1">
    <source>
        <dbReference type="ARBA" id="ARBA00022630"/>
    </source>
</evidence>
<evidence type="ECO:0000256" key="3">
    <source>
        <dbReference type="ARBA" id="ARBA00023002"/>
    </source>
</evidence>
<organism evidence="7 8">
    <name type="scientific">Rhodococcus ruber</name>
    <dbReference type="NCBI Taxonomy" id="1830"/>
    <lineage>
        <taxon>Bacteria</taxon>
        <taxon>Bacillati</taxon>
        <taxon>Actinomycetota</taxon>
        <taxon>Actinomycetes</taxon>
        <taxon>Mycobacteriales</taxon>
        <taxon>Nocardiaceae</taxon>
        <taxon>Rhodococcus</taxon>
    </lineage>
</organism>
<keyword evidence="4" id="KW-0503">Monooxygenase</keyword>
<evidence type="ECO:0000256" key="2">
    <source>
        <dbReference type="ARBA" id="ARBA00022643"/>
    </source>
</evidence>
<dbReference type="InterPro" id="IPR051260">
    <property type="entry name" value="Diverse_substr_monoxygenases"/>
</dbReference>
<keyword evidence="1" id="KW-0285">Flavoprotein</keyword>
<accession>A0ABT4MKZ6</accession>
<dbReference type="InterPro" id="IPR016215">
    <property type="entry name" value="NTA_MOA"/>
</dbReference>
<evidence type="ECO:0000259" key="6">
    <source>
        <dbReference type="Pfam" id="PF00296"/>
    </source>
</evidence>
<keyword evidence="2" id="KW-0288">FMN</keyword>
<dbReference type="Pfam" id="PF00296">
    <property type="entry name" value="Bac_luciferase"/>
    <property type="match status" value="1"/>
</dbReference>
<gene>
    <name evidence="7" type="ORF">O4220_24270</name>
</gene>
<reference evidence="7" key="1">
    <citation type="submission" date="2022-12" db="EMBL/GenBank/DDBJ databases">
        <authorList>
            <person name="Krivoruchko A.V."/>
            <person name="Elkin A."/>
        </authorList>
    </citation>
    <scope>NUCLEOTIDE SEQUENCE</scope>
    <source>
        <strain evidence="7">IEGM 1391</strain>
    </source>
</reference>
<proteinExistence type="inferred from homology"/>
<dbReference type="RefSeq" id="WP_269608107.1">
    <property type="nucleotide sequence ID" value="NZ_JAPWIJ010000013.1"/>
</dbReference>
<sequence length="358" mass="38267">MSDKLFLTAIELKGTGAHPQAWRRPDSRAEDLFTAGFWIDQLQAADRAGIDLAFLGDSFATRTLEAAAIAARAAAVTEKIGLVPTITVTHTEPFHISKQIASLDFASHGRAGWQVEVSPGAEQAALFGRKAEQDNGSLWREADEAIEVVTRLWDSWEDDAEIRDVESGRFIDRDKLHYIDFEGENFSVKGPSITPRSPQGKPLVVIRGDSAESVSVAAARADIVRIVADTVEEAATTAARIRRAVVAEGRDPAEVFVLLDVETLVSDSAAEELAQLDNWAGHVRAAGSVSHVGDLAGLHLLLGSIEAAGLDGVTLVPLALPSGVAALPATDTRSGSTLRERLGLTRPVNRFALEGRSL</sequence>
<dbReference type="EMBL" id="JAPWIJ010000013">
    <property type="protein sequence ID" value="MCZ4521646.1"/>
    <property type="molecule type" value="Genomic_DNA"/>
</dbReference>